<keyword evidence="3" id="KW-1185">Reference proteome</keyword>
<evidence type="ECO:0000313" key="3">
    <source>
        <dbReference type="Proteomes" id="UP000683428"/>
    </source>
</evidence>
<dbReference type="Proteomes" id="UP000683428">
    <property type="component" value="Chromosome"/>
</dbReference>
<dbReference type="KEGG" id="aiq:Azoinq_11315"/>
<feature type="domain" description="Radical SAM core" evidence="1">
    <location>
        <begin position="430"/>
        <end position="641"/>
    </location>
</feature>
<accession>A0A975SM61</accession>
<dbReference type="PANTHER" id="PTHR43685:SF2">
    <property type="entry name" value="GLYCOSYLTRANSFERASE 2-LIKE DOMAIN-CONTAINING PROTEIN"/>
    <property type="match status" value="1"/>
</dbReference>
<dbReference type="Pfam" id="PF00535">
    <property type="entry name" value="Glycos_transf_2"/>
    <property type="match status" value="1"/>
</dbReference>
<dbReference type="PANTHER" id="PTHR43685">
    <property type="entry name" value="GLYCOSYLTRANSFERASE"/>
    <property type="match status" value="1"/>
</dbReference>
<dbReference type="InterPro" id="IPR001173">
    <property type="entry name" value="Glyco_trans_2-like"/>
</dbReference>
<dbReference type="PROSITE" id="PS51918">
    <property type="entry name" value="RADICAL_SAM"/>
    <property type="match status" value="1"/>
</dbReference>
<name>A0A975SM61_9RHOO</name>
<dbReference type="EMBL" id="CP064782">
    <property type="protein sequence ID" value="QWT48440.1"/>
    <property type="molecule type" value="Genomic_DNA"/>
</dbReference>
<gene>
    <name evidence="2" type="ORF">Azoinq_11315</name>
</gene>
<proteinExistence type="predicted"/>
<dbReference type="AlphaFoldDB" id="A0A975SM61"/>
<reference evidence="2" key="1">
    <citation type="submission" date="2020-11" db="EMBL/GenBank/DDBJ databases">
        <title>Azospira inquinata sp. nov.</title>
        <authorList>
            <person name="Moe W.M."/>
            <person name="Mikes M.C."/>
        </authorList>
    </citation>
    <scope>NUCLEOTIDE SEQUENCE</scope>
    <source>
        <strain evidence="2">Azo-3</strain>
    </source>
</reference>
<dbReference type="InterPro" id="IPR007197">
    <property type="entry name" value="rSAM"/>
</dbReference>
<dbReference type="CDD" id="cd01335">
    <property type="entry name" value="Radical_SAM"/>
    <property type="match status" value="1"/>
</dbReference>
<evidence type="ECO:0000313" key="2">
    <source>
        <dbReference type="EMBL" id="QWT48440.1"/>
    </source>
</evidence>
<sequence length="773" mass="86492">MRFSLIIPTYNATATLLRAVSSVFNQIPSSGLEIILVDDCSTDTTPDLLQALVRDHPELPVIVDRLPRNRGPGAARNRGVALARGEWVVFLDGDDALEGGFFAAVEQHLETQTEPPDLVAFDWRYGADPVGQPRGRRDDLSLLASCDATARIREYLLNRLDNSVIFHLFRREFLVAQKIHFRGGYHEDVDYLFHALLAARQVTVLAAVLYIKWDTPGSIVNTLGTRHIKGYLKALEAIWEMLSIRGQSGKFVSELRIGLMNVVSSRLMRLMNTAIVKEDRPEAILQCLYQDSRHLLAQLPEQSSAPAGFQTKYQILFQTFMAGMAQDTLDSAALLRRLGEEARKTWSCYDLHHSLFLAPNQIRTCCKRFFRDGQMQGDVALFDTAPGDHPDYAQVLAAKQALHREINRDNAEQCRSCPFLAFQEWGPLLSNGVRYLSLEYHSVCNMRCLYCSDTYYGGLAPSYDVAALVKSLEQAGALSHCEYVVWGGGEPTIDAQFEPVLRNLARWAPGVKQRVITNATKFSPPLAELLQEDRAFIVTSVDAGSEPLFRKIRESKQFPQVLKNLGRYAAARSDNVIIKYILMEENSTFGELASFTAQIAEHGLLNCNFQISCDFKRPEVTEEEIVAIAELFALLRQNGAHFVFVDDLVWQRLPTVEEGLVDRLKDHLRQRRLPDFIQTGPLAEGVVVWGTGAQAGLLAEKSHLLRQTPVTAYIDPRPSAQAKPYRSHPVWAPEAIPNNGAPILIAAVQSAPFIYRDCLVRGLGYRVLTGLVL</sequence>
<dbReference type="GO" id="GO:0003824">
    <property type="term" value="F:catalytic activity"/>
    <property type="evidence" value="ECO:0007669"/>
    <property type="project" value="InterPro"/>
</dbReference>
<evidence type="ECO:0000259" key="1">
    <source>
        <dbReference type="PROSITE" id="PS51918"/>
    </source>
</evidence>
<dbReference type="RefSeq" id="WP_216129016.1">
    <property type="nucleotide sequence ID" value="NZ_CP064782.1"/>
</dbReference>
<protein>
    <submittedName>
        <fullName evidence="2">Glycosyltransferase</fullName>
    </submittedName>
</protein>
<dbReference type="Pfam" id="PF04055">
    <property type="entry name" value="Radical_SAM"/>
    <property type="match status" value="1"/>
</dbReference>
<dbReference type="SFLD" id="SFLDS00029">
    <property type="entry name" value="Radical_SAM"/>
    <property type="match status" value="1"/>
</dbReference>
<dbReference type="SFLD" id="SFLDG01067">
    <property type="entry name" value="SPASM/twitch_domain_containing"/>
    <property type="match status" value="1"/>
</dbReference>
<organism evidence="2 3">
    <name type="scientific">Azospira inquinata</name>
    <dbReference type="NCBI Taxonomy" id="2785627"/>
    <lineage>
        <taxon>Bacteria</taxon>
        <taxon>Pseudomonadati</taxon>
        <taxon>Pseudomonadota</taxon>
        <taxon>Betaproteobacteria</taxon>
        <taxon>Rhodocyclales</taxon>
        <taxon>Rhodocyclaceae</taxon>
        <taxon>Azospira</taxon>
    </lineage>
</organism>
<dbReference type="CDD" id="cd00761">
    <property type="entry name" value="Glyco_tranf_GTA_type"/>
    <property type="match status" value="1"/>
</dbReference>
<dbReference type="InterPro" id="IPR050834">
    <property type="entry name" value="Glycosyltransf_2"/>
</dbReference>
<dbReference type="GO" id="GO:0051536">
    <property type="term" value="F:iron-sulfur cluster binding"/>
    <property type="evidence" value="ECO:0007669"/>
    <property type="project" value="InterPro"/>
</dbReference>